<keyword evidence="9 10" id="KW-0472">Membrane</keyword>
<evidence type="ECO:0000256" key="9">
    <source>
        <dbReference type="ARBA" id="ARBA00023136"/>
    </source>
</evidence>
<dbReference type="PROSITE" id="PS00409">
    <property type="entry name" value="PROKAR_NTER_METHYL"/>
    <property type="match status" value="1"/>
</dbReference>
<dbReference type="GO" id="GO:0015627">
    <property type="term" value="C:type II protein secretion system complex"/>
    <property type="evidence" value="ECO:0007669"/>
    <property type="project" value="InterPro"/>
</dbReference>
<dbReference type="InterPro" id="IPR012902">
    <property type="entry name" value="N_methyl_site"/>
</dbReference>
<sequence length="204" mass="22741">MSPGQKGFTLLELVIAIGIFALMSAMAYGGLNSVMNTRAHADVQAERLAQLQKAFLIIGRDIEQAIKRPVRDNYATVLNPISGGGYGSLILELSRTGRSNPRALPRSHLQRVAYEVREDQLLRKVWPALDRALDSEPYEGLVLDGIQAVDLRFMDANKQWQTEWPQTNLADSNQTPAGMPRAVEITIDLEDWGRLRRIFEVVGA</sequence>
<evidence type="ECO:0000256" key="4">
    <source>
        <dbReference type="ARBA" id="ARBA00022475"/>
    </source>
</evidence>
<dbReference type="InterPro" id="IPR010055">
    <property type="entry name" value="T2SS_protein-GspJ"/>
</dbReference>
<dbReference type="Gene3D" id="2.10.70.20">
    <property type="entry name" value="gspk-gspi-gspj complex like domains"/>
    <property type="match status" value="1"/>
</dbReference>
<evidence type="ECO:0000256" key="2">
    <source>
        <dbReference type="ARBA" id="ARBA00011084"/>
    </source>
</evidence>
<reference evidence="11" key="1">
    <citation type="journal article" date="2020" name="mSystems">
        <title>Genome- and Community-Level Interaction Insights into Carbon Utilization and Element Cycling Functions of Hydrothermarchaeota in Hydrothermal Sediment.</title>
        <authorList>
            <person name="Zhou Z."/>
            <person name="Liu Y."/>
            <person name="Xu W."/>
            <person name="Pan J."/>
            <person name="Luo Z.H."/>
            <person name="Li M."/>
        </authorList>
    </citation>
    <scope>NUCLEOTIDE SEQUENCE [LARGE SCALE GENOMIC DNA]</scope>
    <source>
        <strain evidence="11">HyVt-505</strain>
    </source>
</reference>
<protein>
    <recommendedName>
        <fullName evidence="3">Type II secretion system protein J</fullName>
    </recommendedName>
</protein>
<dbReference type="InterPro" id="IPR045584">
    <property type="entry name" value="Pilin-like"/>
</dbReference>
<dbReference type="EMBL" id="DRNF01000273">
    <property type="protein sequence ID" value="HHJ80840.1"/>
    <property type="molecule type" value="Genomic_DNA"/>
</dbReference>
<comment type="caution">
    <text evidence="11">The sequence shown here is derived from an EMBL/GenBank/DDBJ whole genome shotgun (WGS) entry which is preliminary data.</text>
</comment>
<evidence type="ECO:0000256" key="8">
    <source>
        <dbReference type="ARBA" id="ARBA00022989"/>
    </source>
</evidence>
<comment type="subcellular location">
    <subcellularLocation>
        <location evidence="1">Cell inner membrane</location>
        <topology evidence="1">Single-pass membrane protein</topology>
    </subcellularLocation>
</comment>
<keyword evidence="7 10" id="KW-0812">Transmembrane</keyword>
<keyword evidence="6" id="KW-0997">Cell inner membrane</keyword>
<dbReference type="Pfam" id="PF11612">
    <property type="entry name" value="T2SSJ"/>
    <property type="match status" value="1"/>
</dbReference>
<evidence type="ECO:0000256" key="5">
    <source>
        <dbReference type="ARBA" id="ARBA00022481"/>
    </source>
</evidence>
<keyword evidence="8 10" id="KW-1133">Transmembrane helix</keyword>
<comment type="similarity">
    <text evidence="2">Belongs to the GSP J family.</text>
</comment>
<dbReference type="NCBIfam" id="TIGR02532">
    <property type="entry name" value="IV_pilin_GFxxxE"/>
    <property type="match status" value="1"/>
</dbReference>
<organism evidence="11">
    <name type="scientific">Candidatus Tenderia electrophaga</name>
    <dbReference type="NCBI Taxonomy" id="1748243"/>
    <lineage>
        <taxon>Bacteria</taxon>
        <taxon>Pseudomonadati</taxon>
        <taxon>Pseudomonadota</taxon>
        <taxon>Gammaproteobacteria</taxon>
        <taxon>Candidatus Tenderiales</taxon>
        <taxon>Candidatus Tenderiaceae</taxon>
        <taxon>Candidatus Tenderia</taxon>
    </lineage>
</organism>
<evidence type="ECO:0000313" key="11">
    <source>
        <dbReference type="EMBL" id="HHJ80840.1"/>
    </source>
</evidence>
<dbReference type="NCBIfam" id="TIGR01711">
    <property type="entry name" value="gspJ"/>
    <property type="match status" value="1"/>
</dbReference>
<dbReference type="Gene3D" id="3.10.610.10">
    <property type="entry name" value="GSPII I/J protein-like"/>
    <property type="match status" value="1"/>
</dbReference>
<keyword evidence="4" id="KW-1003">Cell membrane</keyword>
<accession>A0A832N5H1</accession>
<dbReference type="InterPro" id="IPR051621">
    <property type="entry name" value="T2SS_protein_J"/>
</dbReference>
<evidence type="ECO:0000256" key="10">
    <source>
        <dbReference type="SAM" id="Phobius"/>
    </source>
</evidence>
<evidence type="ECO:0000256" key="6">
    <source>
        <dbReference type="ARBA" id="ARBA00022519"/>
    </source>
</evidence>
<feature type="transmembrane region" description="Helical" evidence="10">
    <location>
        <begin position="7"/>
        <end position="31"/>
    </location>
</feature>
<dbReference type="PANTHER" id="PTHR39583">
    <property type="entry name" value="TYPE II SECRETION SYSTEM PROTEIN J-RELATED"/>
    <property type="match status" value="1"/>
</dbReference>
<dbReference type="GO" id="GO:0005886">
    <property type="term" value="C:plasma membrane"/>
    <property type="evidence" value="ECO:0007669"/>
    <property type="project" value="UniProtKB-SubCell"/>
</dbReference>
<evidence type="ECO:0000256" key="3">
    <source>
        <dbReference type="ARBA" id="ARBA00021539"/>
    </source>
</evidence>
<dbReference type="SUPFAM" id="SSF54523">
    <property type="entry name" value="Pili subunits"/>
    <property type="match status" value="1"/>
</dbReference>
<proteinExistence type="inferred from homology"/>
<name>A0A832N5H1_9GAMM</name>
<dbReference type="Pfam" id="PF07963">
    <property type="entry name" value="N_methyl"/>
    <property type="match status" value="1"/>
</dbReference>
<dbReference type="Proteomes" id="UP000885832">
    <property type="component" value="Unassembled WGS sequence"/>
</dbReference>
<dbReference type="GO" id="GO:0015628">
    <property type="term" value="P:protein secretion by the type II secretion system"/>
    <property type="evidence" value="ECO:0007669"/>
    <property type="project" value="InterPro"/>
</dbReference>
<dbReference type="AlphaFoldDB" id="A0A832N5H1"/>
<evidence type="ECO:0000256" key="1">
    <source>
        <dbReference type="ARBA" id="ARBA00004377"/>
    </source>
</evidence>
<evidence type="ECO:0000256" key="7">
    <source>
        <dbReference type="ARBA" id="ARBA00022692"/>
    </source>
</evidence>
<dbReference type="PANTHER" id="PTHR39583:SF2">
    <property type="entry name" value="TYPE II SECRETION SYSTEM PROTEIN J"/>
    <property type="match status" value="1"/>
</dbReference>
<keyword evidence="5" id="KW-0488">Methylation</keyword>
<gene>
    <name evidence="11" type="primary">gspJ</name>
    <name evidence="11" type="ORF">ENJ65_04325</name>
</gene>